<protein>
    <submittedName>
        <fullName evidence="2">Uncharacterized protein</fullName>
    </submittedName>
</protein>
<accession>A0AC34QVN3</accession>
<evidence type="ECO:0000313" key="2">
    <source>
        <dbReference type="WBParaSite" id="JU765_v2.g19714.t1"/>
    </source>
</evidence>
<dbReference type="Proteomes" id="UP000887576">
    <property type="component" value="Unplaced"/>
</dbReference>
<evidence type="ECO:0000313" key="1">
    <source>
        <dbReference type="Proteomes" id="UP000887576"/>
    </source>
</evidence>
<organism evidence="1 2">
    <name type="scientific">Panagrolaimus sp. JU765</name>
    <dbReference type="NCBI Taxonomy" id="591449"/>
    <lineage>
        <taxon>Eukaryota</taxon>
        <taxon>Metazoa</taxon>
        <taxon>Ecdysozoa</taxon>
        <taxon>Nematoda</taxon>
        <taxon>Chromadorea</taxon>
        <taxon>Rhabditida</taxon>
        <taxon>Tylenchina</taxon>
        <taxon>Panagrolaimomorpha</taxon>
        <taxon>Panagrolaimoidea</taxon>
        <taxon>Panagrolaimidae</taxon>
        <taxon>Panagrolaimus</taxon>
    </lineage>
</organism>
<name>A0AC34QVN3_9BILA</name>
<dbReference type="WBParaSite" id="JU765_v2.g19714.t1">
    <property type="protein sequence ID" value="JU765_v2.g19714.t1"/>
    <property type="gene ID" value="JU765_v2.g19714"/>
</dbReference>
<reference evidence="2" key="1">
    <citation type="submission" date="2022-11" db="UniProtKB">
        <authorList>
            <consortium name="WormBaseParasite"/>
        </authorList>
    </citation>
    <scope>IDENTIFICATION</scope>
</reference>
<proteinExistence type="predicted"/>
<sequence>MSKYFVVLFVLFLAALSVAEPLLSTSHEIHIHSGFPAGPPLGVFPAVAPVPPGFIRPLHLCLQSWQLADKFWLLASFISRGNTTIFISSTMFARNICPCK</sequence>